<evidence type="ECO:0000256" key="6">
    <source>
        <dbReference type="SAM" id="MobiDB-lite"/>
    </source>
</evidence>
<evidence type="ECO:0000259" key="7">
    <source>
        <dbReference type="PROSITE" id="PS50158"/>
    </source>
</evidence>
<evidence type="ECO:0000256" key="2">
    <source>
        <dbReference type="ARBA" id="ARBA00022695"/>
    </source>
</evidence>
<name>A0ABM3HBR2_9MYRT</name>
<dbReference type="CDD" id="cd01647">
    <property type="entry name" value="RT_LTR"/>
    <property type="match status" value="1"/>
</dbReference>
<sequence>MARKIEMQLERTSPGIHGSNYSGRGSFGKGKRIDASGSSSQQTGDTNRAPGGVAGIPKEPVAASNRAPNVQNPYAKPQPIGCYKCNELGHRSSDCPRRRMANIVEHEEEEYEEDWVDEEEVEDEVGEQVNCVVRRLLLAPRIEDTQRNQLFRARCTVNGKVCDVIIDSGSCENIVSKALVDHLQLKTEPHSASYTIGWIRKGLELKYDVDITHRARENMYSFVWNKIRITLKPRGDTPQAPKKQGSGSGSGVVQRAWVMLNIRKCEGMYMLVEKGDKQTVARIPEALKPLLKAFYDVMPDDLPDGLPPLRDIQHEIDFLPGAGLLNLPHYRMNPKENQNLQEQVDELLRKGFLRESKSPCVVPALLTSKKDDSIRMYVDSRAINRITVKYRFPIPWVDDMLDRLAGSRVFTKIDLRSGYHQVHIRPSDEWKTAFKTSAGLYEWLVMPFGLANVPSTFMRLMTRVLKPFIGKFMVVFFDDILIYSADKRHRLEHLRDVLLTLQKNQLFINLKKCSFMTERLLFLGFIVGSDGLHVDAKKVAVIRDWPTPQNVG</sequence>
<dbReference type="InterPro" id="IPR043128">
    <property type="entry name" value="Rev_trsase/Diguanyl_cyclase"/>
</dbReference>
<dbReference type="InterPro" id="IPR000477">
    <property type="entry name" value="RT_dom"/>
</dbReference>
<evidence type="ECO:0000313" key="9">
    <source>
        <dbReference type="Proteomes" id="UP000827889"/>
    </source>
</evidence>
<dbReference type="Gene3D" id="4.10.60.10">
    <property type="entry name" value="Zinc finger, CCHC-type"/>
    <property type="match status" value="1"/>
</dbReference>
<gene>
    <name evidence="10" type="primary">LOC115730707</name>
</gene>
<keyword evidence="1" id="KW-0808">Transferase</keyword>
<dbReference type="PROSITE" id="PS50878">
    <property type="entry name" value="RT_POL"/>
    <property type="match status" value="1"/>
</dbReference>
<dbReference type="InterPro" id="IPR043502">
    <property type="entry name" value="DNA/RNA_pol_sf"/>
</dbReference>
<dbReference type="Gene3D" id="2.40.70.10">
    <property type="entry name" value="Acid Proteases"/>
    <property type="match status" value="1"/>
</dbReference>
<dbReference type="PANTHER" id="PTHR37984:SF5">
    <property type="entry name" value="PROTEIN NYNRIN-LIKE"/>
    <property type="match status" value="1"/>
</dbReference>
<protein>
    <submittedName>
        <fullName evidence="10">Uncharacterized protein LOC115730707</fullName>
    </submittedName>
</protein>
<evidence type="ECO:0000259" key="8">
    <source>
        <dbReference type="PROSITE" id="PS50878"/>
    </source>
</evidence>
<dbReference type="PANTHER" id="PTHR37984">
    <property type="entry name" value="PROTEIN CBG26694"/>
    <property type="match status" value="1"/>
</dbReference>
<feature type="compositionally biased region" description="Polar residues" evidence="6">
    <location>
        <begin position="36"/>
        <end position="46"/>
    </location>
</feature>
<dbReference type="InterPro" id="IPR021109">
    <property type="entry name" value="Peptidase_aspartic_dom_sf"/>
</dbReference>
<evidence type="ECO:0000256" key="3">
    <source>
        <dbReference type="ARBA" id="ARBA00022722"/>
    </source>
</evidence>
<dbReference type="InterPro" id="IPR036875">
    <property type="entry name" value="Znf_CCHC_sf"/>
</dbReference>
<dbReference type="SUPFAM" id="SSF57756">
    <property type="entry name" value="Retrovirus zinc finger-like domains"/>
    <property type="match status" value="1"/>
</dbReference>
<dbReference type="InterPro" id="IPR050951">
    <property type="entry name" value="Retrovirus_Pol_polyprotein"/>
</dbReference>
<dbReference type="Gene3D" id="3.10.10.10">
    <property type="entry name" value="HIV Type 1 Reverse Transcriptase, subunit A, domain 1"/>
    <property type="match status" value="1"/>
</dbReference>
<reference evidence="10" key="1">
    <citation type="submission" date="2025-08" db="UniProtKB">
        <authorList>
            <consortium name="RefSeq"/>
        </authorList>
    </citation>
    <scope>IDENTIFICATION</scope>
    <source>
        <tissue evidence="10">Leaf</tissue>
    </source>
</reference>
<dbReference type="Pfam" id="PF00098">
    <property type="entry name" value="zf-CCHC"/>
    <property type="match status" value="1"/>
</dbReference>
<feature type="domain" description="Reverse transcriptase" evidence="8">
    <location>
        <begin position="346"/>
        <end position="527"/>
    </location>
</feature>
<evidence type="ECO:0000256" key="5">
    <source>
        <dbReference type="PROSITE-ProRule" id="PRU00047"/>
    </source>
</evidence>
<dbReference type="Proteomes" id="UP000827889">
    <property type="component" value="Chromosome 4"/>
</dbReference>
<keyword evidence="4" id="KW-0378">Hydrolase</keyword>
<proteinExistence type="predicted"/>
<dbReference type="RefSeq" id="XP_048134036.1">
    <property type="nucleotide sequence ID" value="XM_048278079.1"/>
</dbReference>
<dbReference type="PROSITE" id="PS50158">
    <property type="entry name" value="ZF_CCHC"/>
    <property type="match status" value="1"/>
</dbReference>
<dbReference type="GeneID" id="115730707"/>
<organism evidence="9 10">
    <name type="scientific">Rhodamnia argentea</name>
    <dbReference type="NCBI Taxonomy" id="178133"/>
    <lineage>
        <taxon>Eukaryota</taxon>
        <taxon>Viridiplantae</taxon>
        <taxon>Streptophyta</taxon>
        <taxon>Embryophyta</taxon>
        <taxon>Tracheophyta</taxon>
        <taxon>Spermatophyta</taxon>
        <taxon>Magnoliopsida</taxon>
        <taxon>eudicotyledons</taxon>
        <taxon>Gunneridae</taxon>
        <taxon>Pentapetalae</taxon>
        <taxon>rosids</taxon>
        <taxon>malvids</taxon>
        <taxon>Myrtales</taxon>
        <taxon>Myrtaceae</taxon>
        <taxon>Myrtoideae</taxon>
        <taxon>Myrteae</taxon>
        <taxon>Australasian group</taxon>
        <taxon>Rhodamnia</taxon>
    </lineage>
</organism>
<dbReference type="Gene3D" id="3.30.70.270">
    <property type="match status" value="1"/>
</dbReference>
<feature type="region of interest" description="Disordered" evidence="6">
    <location>
        <begin position="1"/>
        <end position="73"/>
    </location>
</feature>
<dbReference type="Pfam" id="PF00078">
    <property type="entry name" value="RVT_1"/>
    <property type="match status" value="1"/>
</dbReference>
<evidence type="ECO:0000313" key="10">
    <source>
        <dbReference type="RefSeq" id="XP_048134036.1"/>
    </source>
</evidence>
<keyword evidence="2" id="KW-0548">Nucleotidyltransferase</keyword>
<evidence type="ECO:0000256" key="1">
    <source>
        <dbReference type="ARBA" id="ARBA00022679"/>
    </source>
</evidence>
<keyword evidence="5" id="KW-0863">Zinc-finger</keyword>
<dbReference type="SMART" id="SM00343">
    <property type="entry name" value="ZnF_C2HC"/>
    <property type="match status" value="1"/>
</dbReference>
<accession>A0ABM3HBR2</accession>
<evidence type="ECO:0000256" key="4">
    <source>
        <dbReference type="ARBA" id="ARBA00022759"/>
    </source>
</evidence>
<keyword evidence="9" id="KW-1185">Reference proteome</keyword>
<dbReference type="InterPro" id="IPR001878">
    <property type="entry name" value="Znf_CCHC"/>
</dbReference>
<keyword evidence="4" id="KW-0255">Endonuclease</keyword>
<feature type="domain" description="CCHC-type" evidence="7">
    <location>
        <begin position="82"/>
        <end position="97"/>
    </location>
</feature>
<keyword evidence="3" id="KW-0540">Nuclease</keyword>
<keyword evidence="5" id="KW-0862">Zinc</keyword>
<keyword evidence="5" id="KW-0479">Metal-binding</keyword>
<dbReference type="SUPFAM" id="SSF56672">
    <property type="entry name" value="DNA/RNA polymerases"/>
    <property type="match status" value="1"/>
</dbReference>